<feature type="region of interest" description="Disordered" evidence="1">
    <location>
        <begin position="244"/>
        <end position="265"/>
    </location>
</feature>
<evidence type="ECO:0000313" key="3">
    <source>
        <dbReference type="Proteomes" id="UP000541444"/>
    </source>
</evidence>
<reference evidence="2 3" key="1">
    <citation type="journal article" date="2020" name="IScience">
        <title>Genome Sequencing of the Endangered Kingdonia uniflora (Circaeasteraceae, Ranunculales) Reveals Potential Mechanisms of Evolutionary Specialization.</title>
        <authorList>
            <person name="Sun Y."/>
            <person name="Deng T."/>
            <person name="Zhang A."/>
            <person name="Moore M.J."/>
            <person name="Landis J.B."/>
            <person name="Lin N."/>
            <person name="Zhang H."/>
            <person name="Zhang X."/>
            <person name="Huang J."/>
            <person name="Zhang X."/>
            <person name="Sun H."/>
            <person name="Wang H."/>
        </authorList>
    </citation>
    <scope>NUCLEOTIDE SEQUENCE [LARGE SCALE GENOMIC DNA]</scope>
    <source>
        <strain evidence="2">TB1705</strain>
        <tissue evidence="2">Leaf</tissue>
    </source>
</reference>
<dbReference type="OrthoDB" id="1921870at2759"/>
<comment type="caution">
    <text evidence="2">The sequence shown here is derived from an EMBL/GenBank/DDBJ whole genome shotgun (WGS) entry which is preliminary data.</text>
</comment>
<gene>
    <name evidence="2" type="ORF">GIB67_010086</name>
</gene>
<sequence length="334" mass="37740">MPKTEDEILNTVLGVRFGYSKGLGHGVLPQSSKRVLSIQLEEEVQRRRDGEEFQRRRAEKAEKSNEELKAEMVSQRKKNRGDGCSSREVRGLDAAIQCLIFMIYLVHGESTQHSQSDANALIPVEAAAPQKEKGKGIKKRAPAKQRPSVQVPEDAKFLDETDDARMHWTDADFTYLARVWENNAHKIYKGLNSGNDFKHREAYKILAREPRWANLRDNGLNHAVNIPRNVARKTSNNFSLGNLVGSNNLLEDPDNPPTPQSTGQNSVLDVLLNEGGSRPIGQKLYRKNIVLQKVMKGVTTSGSSVHALLDELRLKKIQAKEEKERRRVEVMQCW</sequence>
<feature type="region of interest" description="Disordered" evidence="1">
    <location>
        <begin position="47"/>
        <end position="86"/>
    </location>
</feature>
<proteinExistence type="predicted"/>
<keyword evidence="3" id="KW-1185">Reference proteome</keyword>
<evidence type="ECO:0008006" key="4">
    <source>
        <dbReference type="Google" id="ProtNLM"/>
    </source>
</evidence>
<dbReference type="Proteomes" id="UP000541444">
    <property type="component" value="Unassembled WGS sequence"/>
</dbReference>
<feature type="region of interest" description="Disordered" evidence="1">
    <location>
        <begin position="127"/>
        <end position="151"/>
    </location>
</feature>
<evidence type="ECO:0000313" key="2">
    <source>
        <dbReference type="EMBL" id="KAF6176449.1"/>
    </source>
</evidence>
<evidence type="ECO:0000256" key="1">
    <source>
        <dbReference type="SAM" id="MobiDB-lite"/>
    </source>
</evidence>
<dbReference type="EMBL" id="JACGCM010000098">
    <property type="protein sequence ID" value="KAF6176449.1"/>
    <property type="molecule type" value="Genomic_DNA"/>
</dbReference>
<protein>
    <recommendedName>
        <fullName evidence="4">No apical meristem-associated C-terminal domain-containing protein</fullName>
    </recommendedName>
</protein>
<accession>A0A7J7PAJ9</accession>
<dbReference type="AlphaFoldDB" id="A0A7J7PAJ9"/>
<organism evidence="2 3">
    <name type="scientific">Kingdonia uniflora</name>
    <dbReference type="NCBI Taxonomy" id="39325"/>
    <lineage>
        <taxon>Eukaryota</taxon>
        <taxon>Viridiplantae</taxon>
        <taxon>Streptophyta</taxon>
        <taxon>Embryophyta</taxon>
        <taxon>Tracheophyta</taxon>
        <taxon>Spermatophyta</taxon>
        <taxon>Magnoliopsida</taxon>
        <taxon>Ranunculales</taxon>
        <taxon>Circaeasteraceae</taxon>
        <taxon>Kingdonia</taxon>
    </lineage>
</organism>
<feature type="compositionally biased region" description="Basic and acidic residues" evidence="1">
    <location>
        <begin position="47"/>
        <end position="70"/>
    </location>
</feature>
<name>A0A7J7PAJ9_9MAGN</name>